<dbReference type="AlphaFoldDB" id="A0A9X3XKZ7"/>
<keyword evidence="2" id="KW-1185">Reference proteome</keyword>
<protein>
    <submittedName>
        <fullName evidence="1">Uncharacterized protein</fullName>
    </submittedName>
</protein>
<organism evidence="1 2">
    <name type="scientific">Clostridium tertium</name>
    <dbReference type="NCBI Taxonomy" id="1559"/>
    <lineage>
        <taxon>Bacteria</taxon>
        <taxon>Bacillati</taxon>
        <taxon>Bacillota</taxon>
        <taxon>Clostridia</taxon>
        <taxon>Eubacteriales</taxon>
        <taxon>Clostridiaceae</taxon>
        <taxon>Clostridium</taxon>
    </lineage>
</organism>
<accession>A0A9X3XKZ7</accession>
<dbReference type="RefSeq" id="WP_272470514.1">
    <property type="nucleotide sequence ID" value="NZ_JAMRYU010000014.1"/>
</dbReference>
<evidence type="ECO:0000313" key="1">
    <source>
        <dbReference type="EMBL" id="MDC4241290.1"/>
    </source>
</evidence>
<evidence type="ECO:0000313" key="2">
    <source>
        <dbReference type="Proteomes" id="UP001141183"/>
    </source>
</evidence>
<dbReference type="EMBL" id="JAMRYU010000014">
    <property type="protein sequence ID" value="MDC4241290.1"/>
    <property type="molecule type" value="Genomic_DNA"/>
</dbReference>
<proteinExistence type="predicted"/>
<reference evidence="1" key="1">
    <citation type="submission" date="2022-05" db="EMBL/GenBank/DDBJ databases">
        <title>Draft genome sequence of Clostridium tertium strain CP3 isolated from Peru.</title>
        <authorList>
            <person name="Hurtado R."/>
            <person name="Lima L."/>
            <person name="Sousa T."/>
            <person name="Jaiswal A.K."/>
            <person name="Tiwari S."/>
            <person name="Maturrano L."/>
            <person name="Brenig B."/>
            <person name="Azevedo V."/>
        </authorList>
    </citation>
    <scope>NUCLEOTIDE SEQUENCE</scope>
    <source>
        <strain evidence="1">CP3</strain>
    </source>
</reference>
<gene>
    <name evidence="1" type="ORF">NE398_14120</name>
</gene>
<dbReference type="Proteomes" id="UP001141183">
    <property type="component" value="Unassembled WGS sequence"/>
</dbReference>
<comment type="caution">
    <text evidence="1">The sequence shown here is derived from an EMBL/GenBank/DDBJ whole genome shotgun (WGS) entry which is preliminary data.</text>
</comment>
<name>A0A9X3XKZ7_9CLOT</name>
<sequence>MARIQISYENEIEKLKILEVLSKGIKINKISKPSKTGRYYRVYVDIE</sequence>